<evidence type="ECO:0000313" key="2">
    <source>
        <dbReference type="EMBL" id="TDR23735.1"/>
    </source>
</evidence>
<dbReference type="EMBL" id="SNZB01000001">
    <property type="protein sequence ID" value="TDR23735.1"/>
    <property type="molecule type" value="Genomic_DNA"/>
</dbReference>
<dbReference type="PANTHER" id="PTHR43798:SF33">
    <property type="entry name" value="HYDROLASE, PUTATIVE (AFU_ORTHOLOGUE AFUA_2G14860)-RELATED"/>
    <property type="match status" value="1"/>
</dbReference>
<evidence type="ECO:0000313" key="3">
    <source>
        <dbReference type="Proteomes" id="UP000295724"/>
    </source>
</evidence>
<protein>
    <submittedName>
        <fullName evidence="2">Pimeloyl-ACP methyl ester carboxylesterase</fullName>
    </submittedName>
</protein>
<name>A0A4R6XUQ0_9GAMM</name>
<comment type="caution">
    <text evidence="2">The sequence shown here is derived from an EMBL/GenBank/DDBJ whole genome shotgun (WGS) entry which is preliminary data.</text>
</comment>
<dbReference type="Pfam" id="PF00561">
    <property type="entry name" value="Abhydrolase_1"/>
    <property type="match status" value="1"/>
</dbReference>
<dbReference type="Gene3D" id="3.40.50.1820">
    <property type="entry name" value="alpha/beta hydrolase"/>
    <property type="match status" value="1"/>
</dbReference>
<sequence>MKQLPKMTWGKPTEQPAIYFAHANAYPPGSYLPIIEALAQKRQVVSYLQRPLWSPTPAPSELKSWHQLSDDVITFFEQNNMKNVVAVGHSLGSVTAFMAAQKRPDLIKALVMIEPVTLPWFFCWLTRAFPSMVKKRVAIIQKALGRPDRFASKQEAFDFHRKPRAFKRISDENLWHYVNAGMVADGDQFRLAFPREWEAKIYGTATYFRGQLLHSKLPVLAMRGAHSNTIDEKFWRKWQRNPNHRFIDFPDAGHLLPFEEPAAVIKQLMPFVEQQL</sequence>
<dbReference type="PANTHER" id="PTHR43798">
    <property type="entry name" value="MONOACYLGLYCEROL LIPASE"/>
    <property type="match status" value="1"/>
</dbReference>
<evidence type="ECO:0000259" key="1">
    <source>
        <dbReference type="Pfam" id="PF00561"/>
    </source>
</evidence>
<gene>
    <name evidence="2" type="ORF">C8D91_0600</name>
</gene>
<dbReference type="InterPro" id="IPR050266">
    <property type="entry name" value="AB_hydrolase_sf"/>
</dbReference>
<dbReference type="SUPFAM" id="SSF53474">
    <property type="entry name" value="alpha/beta-Hydrolases"/>
    <property type="match status" value="1"/>
</dbReference>
<accession>A0A4R6XUQ0</accession>
<reference evidence="2 3" key="1">
    <citation type="submission" date="2019-03" db="EMBL/GenBank/DDBJ databases">
        <title>Genomic Encyclopedia of Type Strains, Phase IV (KMG-IV): sequencing the most valuable type-strain genomes for metagenomic binning, comparative biology and taxonomic classification.</title>
        <authorList>
            <person name="Goeker M."/>
        </authorList>
    </citation>
    <scope>NUCLEOTIDE SEQUENCE [LARGE SCALE GENOMIC DNA]</scope>
    <source>
        <strain evidence="2 3">DSM 25488</strain>
    </source>
</reference>
<feature type="domain" description="AB hydrolase-1" evidence="1">
    <location>
        <begin position="54"/>
        <end position="261"/>
    </location>
</feature>
<dbReference type="GO" id="GO:0016020">
    <property type="term" value="C:membrane"/>
    <property type="evidence" value="ECO:0007669"/>
    <property type="project" value="TreeGrafter"/>
</dbReference>
<dbReference type="RefSeq" id="WP_099017649.1">
    <property type="nucleotide sequence ID" value="NZ_NIHB01000001.1"/>
</dbReference>
<dbReference type="InterPro" id="IPR000073">
    <property type="entry name" value="AB_hydrolase_1"/>
</dbReference>
<keyword evidence="3" id="KW-1185">Reference proteome</keyword>
<dbReference type="Proteomes" id="UP000295724">
    <property type="component" value="Unassembled WGS sequence"/>
</dbReference>
<organism evidence="2 3">
    <name type="scientific">Marinicella litoralis</name>
    <dbReference type="NCBI Taxonomy" id="644220"/>
    <lineage>
        <taxon>Bacteria</taxon>
        <taxon>Pseudomonadati</taxon>
        <taxon>Pseudomonadota</taxon>
        <taxon>Gammaproteobacteria</taxon>
        <taxon>Lysobacterales</taxon>
        <taxon>Marinicellaceae</taxon>
        <taxon>Marinicella</taxon>
    </lineage>
</organism>
<dbReference type="OrthoDB" id="5729753at2"/>
<dbReference type="AlphaFoldDB" id="A0A4R6XUQ0"/>
<proteinExistence type="predicted"/>
<dbReference type="InterPro" id="IPR029058">
    <property type="entry name" value="AB_hydrolase_fold"/>
</dbReference>